<comment type="caution">
    <text evidence="1">The sequence shown here is derived from an EMBL/GenBank/DDBJ whole genome shotgun (WGS) entry which is preliminary data.</text>
</comment>
<evidence type="ECO:0000313" key="2">
    <source>
        <dbReference type="Proteomes" id="UP001165121"/>
    </source>
</evidence>
<evidence type="ECO:0000313" key="1">
    <source>
        <dbReference type="EMBL" id="GMF89012.1"/>
    </source>
</evidence>
<gene>
    <name evidence="1" type="ORF">Pfra01_002895200</name>
</gene>
<accession>A0A9W6YN76</accession>
<dbReference type="OrthoDB" id="671439at2759"/>
<dbReference type="EMBL" id="BSXT01013653">
    <property type="protein sequence ID" value="GMF89012.1"/>
    <property type="molecule type" value="Genomic_DNA"/>
</dbReference>
<dbReference type="Proteomes" id="UP001165121">
    <property type="component" value="Unassembled WGS sequence"/>
</dbReference>
<dbReference type="AlphaFoldDB" id="A0A9W6YN76"/>
<dbReference type="Gene3D" id="3.30.559.10">
    <property type="entry name" value="Chloramphenicol acetyltransferase-like domain"/>
    <property type="match status" value="1"/>
</dbReference>
<reference evidence="1" key="1">
    <citation type="submission" date="2023-04" db="EMBL/GenBank/DDBJ databases">
        <title>Phytophthora fragariaefolia NBRC 109709.</title>
        <authorList>
            <person name="Ichikawa N."/>
            <person name="Sato H."/>
            <person name="Tonouchi N."/>
        </authorList>
    </citation>
    <scope>NUCLEOTIDE SEQUENCE</scope>
    <source>
        <strain evidence="1">NBRC 109709</strain>
    </source>
</reference>
<dbReference type="Pfam" id="PF02458">
    <property type="entry name" value="Transferase"/>
    <property type="match status" value="1"/>
</dbReference>
<name>A0A9W6YN76_9STRA</name>
<keyword evidence="2" id="KW-1185">Reference proteome</keyword>
<organism evidence="1 2">
    <name type="scientific">Phytophthora fragariaefolia</name>
    <dbReference type="NCBI Taxonomy" id="1490495"/>
    <lineage>
        <taxon>Eukaryota</taxon>
        <taxon>Sar</taxon>
        <taxon>Stramenopiles</taxon>
        <taxon>Oomycota</taxon>
        <taxon>Peronosporomycetes</taxon>
        <taxon>Peronosporales</taxon>
        <taxon>Peronosporaceae</taxon>
        <taxon>Phytophthora</taxon>
    </lineage>
</organism>
<dbReference type="InterPro" id="IPR023213">
    <property type="entry name" value="CAT-like_dom_sf"/>
</dbReference>
<proteinExistence type="predicted"/>
<protein>
    <submittedName>
        <fullName evidence="1">Unnamed protein product</fullName>
    </submittedName>
</protein>
<sequence length="198" mass="21947">MTFEFPSLYFAKLNCTKTTLNKDELQPESESDGAGINPATLAKLARRVRSSILQLDSEYLRDSIEFIADQEHLSRVVVSTKHILGPDLMFTSWANMGLYNPDFNGARPCYAGIAKVPFLDGLVVIAEAAKGVDGLDILVFLECAAMESLKVLYGKFLHLQDQDASLMHPEQQNETFHETTSQPTAQTELARFSATQSL</sequence>